<dbReference type="Pfam" id="PF00059">
    <property type="entry name" value="Lectin_C"/>
    <property type="match status" value="1"/>
</dbReference>
<dbReference type="SUPFAM" id="SSF56436">
    <property type="entry name" value="C-type lectin-like"/>
    <property type="match status" value="1"/>
</dbReference>
<dbReference type="PROSITE" id="PS50041">
    <property type="entry name" value="C_TYPE_LECTIN_2"/>
    <property type="match status" value="1"/>
</dbReference>
<dbReference type="InterPro" id="IPR016187">
    <property type="entry name" value="CTDL_fold"/>
</dbReference>
<name>A0A3B3US30_9TELE</name>
<accession>A0A3B3US30</accession>
<dbReference type="Proteomes" id="UP000261500">
    <property type="component" value="Unplaced"/>
</dbReference>
<dbReference type="PANTHER" id="PTHR22803">
    <property type="entry name" value="MANNOSE, PHOSPHOLIPASE, LECTIN RECEPTOR RELATED"/>
    <property type="match status" value="1"/>
</dbReference>
<dbReference type="GeneTree" id="ENSGT00940000169208"/>
<evidence type="ECO:0000313" key="2">
    <source>
        <dbReference type="Ensembl" id="ENSPLAP00000015477.1"/>
    </source>
</evidence>
<reference evidence="2" key="2">
    <citation type="submission" date="2025-09" db="UniProtKB">
        <authorList>
            <consortium name="Ensembl"/>
        </authorList>
    </citation>
    <scope>IDENTIFICATION</scope>
</reference>
<evidence type="ECO:0000313" key="3">
    <source>
        <dbReference type="Proteomes" id="UP000261500"/>
    </source>
</evidence>
<dbReference type="CDD" id="cd00037">
    <property type="entry name" value="CLECT"/>
    <property type="match status" value="1"/>
</dbReference>
<dbReference type="InterPro" id="IPR016186">
    <property type="entry name" value="C-type_lectin-like/link_sf"/>
</dbReference>
<dbReference type="InterPro" id="IPR050111">
    <property type="entry name" value="C-type_lectin/snaclec_domain"/>
</dbReference>
<dbReference type="InterPro" id="IPR001304">
    <property type="entry name" value="C-type_lectin-like"/>
</dbReference>
<organism evidence="2 3">
    <name type="scientific">Poecilia latipinna</name>
    <name type="common">sailfin molly</name>
    <dbReference type="NCBI Taxonomy" id="48699"/>
    <lineage>
        <taxon>Eukaryota</taxon>
        <taxon>Metazoa</taxon>
        <taxon>Chordata</taxon>
        <taxon>Craniata</taxon>
        <taxon>Vertebrata</taxon>
        <taxon>Euteleostomi</taxon>
        <taxon>Actinopterygii</taxon>
        <taxon>Neopterygii</taxon>
        <taxon>Teleostei</taxon>
        <taxon>Neoteleostei</taxon>
        <taxon>Acanthomorphata</taxon>
        <taxon>Ovalentaria</taxon>
        <taxon>Atherinomorphae</taxon>
        <taxon>Cyprinodontiformes</taxon>
        <taxon>Poeciliidae</taxon>
        <taxon>Poeciliinae</taxon>
        <taxon>Poecilia</taxon>
    </lineage>
</organism>
<dbReference type="AlphaFoldDB" id="A0A3B3US30"/>
<dbReference type="Gene3D" id="3.10.100.10">
    <property type="entry name" value="Mannose-Binding Protein A, subunit A"/>
    <property type="match status" value="1"/>
</dbReference>
<dbReference type="STRING" id="48699.ENSPLAP00000015477"/>
<sequence>MRLYFNTPESNNEVVSRTLENLTPQMPQIMALLVKIGLSFLSFKHDIICYKSSYLLSQSFHCSLQSKHIVDVSGYKCLDNFLSLRDLSFLINVISNHQDSCHASCLKIPISLLSAQDNLLKGSCCPSGWTPINGRCFLYVASEMSWAKAEKNCLSMGANLASVHNPYEYHQVQNLIAAAGHGSKKAWIGGSDEEQNIWLWSDGSPMIYTNWCRGQPDNWKDNQNCAVMNWSGKENIVSLFFSWYQDSWMKSLFTLQVNFLVDLHIQLKAEV</sequence>
<proteinExistence type="predicted"/>
<dbReference type="Ensembl" id="ENSPLAT00000024130.1">
    <property type="protein sequence ID" value="ENSPLAP00000015477.1"/>
    <property type="gene ID" value="ENSPLAG00000019415.1"/>
</dbReference>
<keyword evidence="3" id="KW-1185">Reference proteome</keyword>
<protein>
    <recommendedName>
        <fullName evidence="1">C-type lectin domain-containing protein</fullName>
    </recommendedName>
</protein>
<evidence type="ECO:0000259" key="1">
    <source>
        <dbReference type="PROSITE" id="PS50041"/>
    </source>
</evidence>
<reference evidence="2" key="1">
    <citation type="submission" date="2025-08" db="UniProtKB">
        <authorList>
            <consortium name="Ensembl"/>
        </authorList>
    </citation>
    <scope>IDENTIFICATION</scope>
</reference>
<feature type="domain" description="C-type lectin" evidence="1">
    <location>
        <begin position="132"/>
        <end position="231"/>
    </location>
</feature>
<dbReference type="SMART" id="SM00034">
    <property type="entry name" value="CLECT"/>
    <property type="match status" value="1"/>
</dbReference>